<dbReference type="AlphaFoldDB" id="A0A8S9ZPQ7"/>
<dbReference type="OrthoDB" id="6616388at2759"/>
<comment type="caution">
    <text evidence="1">The sequence shown here is derived from an EMBL/GenBank/DDBJ whole genome shotgun (WGS) entry which is preliminary data.</text>
</comment>
<evidence type="ECO:0000313" key="2">
    <source>
        <dbReference type="Proteomes" id="UP000605970"/>
    </source>
</evidence>
<reference evidence="1" key="1">
    <citation type="journal article" date="2020" name="Ecol. Evol.">
        <title>Genome structure and content of the rice root-knot nematode (Meloidogyne graminicola).</title>
        <authorList>
            <person name="Phan N.T."/>
            <person name="Danchin E.G.J."/>
            <person name="Klopp C."/>
            <person name="Perfus-Barbeoch L."/>
            <person name="Kozlowski D.K."/>
            <person name="Koutsovoulos G.D."/>
            <person name="Lopez-Roques C."/>
            <person name="Bouchez O."/>
            <person name="Zahm M."/>
            <person name="Besnard G."/>
            <person name="Bellafiore S."/>
        </authorList>
    </citation>
    <scope>NUCLEOTIDE SEQUENCE</scope>
    <source>
        <strain evidence="1">VN-18</strain>
    </source>
</reference>
<keyword evidence="2" id="KW-1185">Reference proteome</keyword>
<name>A0A8S9ZPQ7_9BILA</name>
<accession>A0A8S9ZPQ7</accession>
<proteinExistence type="predicted"/>
<evidence type="ECO:0000313" key="1">
    <source>
        <dbReference type="EMBL" id="KAF7635203.1"/>
    </source>
</evidence>
<dbReference type="EMBL" id="JABEBT010000045">
    <property type="protein sequence ID" value="KAF7635203.1"/>
    <property type="molecule type" value="Genomic_DNA"/>
</dbReference>
<protein>
    <submittedName>
        <fullName evidence="1">Uncharacterized protein</fullName>
    </submittedName>
</protein>
<organism evidence="1 2">
    <name type="scientific">Meloidogyne graminicola</name>
    <dbReference type="NCBI Taxonomy" id="189291"/>
    <lineage>
        <taxon>Eukaryota</taxon>
        <taxon>Metazoa</taxon>
        <taxon>Ecdysozoa</taxon>
        <taxon>Nematoda</taxon>
        <taxon>Chromadorea</taxon>
        <taxon>Rhabditida</taxon>
        <taxon>Tylenchina</taxon>
        <taxon>Tylenchomorpha</taxon>
        <taxon>Tylenchoidea</taxon>
        <taxon>Meloidogynidae</taxon>
        <taxon>Meloidogyninae</taxon>
        <taxon>Meloidogyne</taxon>
    </lineage>
</organism>
<dbReference type="Proteomes" id="UP000605970">
    <property type="component" value="Unassembled WGS sequence"/>
</dbReference>
<gene>
    <name evidence="1" type="ORF">Mgra_00005318</name>
</gene>
<sequence>MSKEMPYPAIWTRSQRGQLSADYESITFPGNTFIFLHKRRTPYCSYFRCAHCAKALKFRIKRNATKLTIPIVRASLEDGFLDDPDNPFHRHFCIDEQEVDTTTFAAKARYIYNKVKLELMDMPMTPQQAWLQMKAEVIANFPDIVTQNEIILRLPKDKSAKRSFARRSSIGRKNLAEEIANFGSFEPENVNDDLSFPLDVDFSEIYDLSQNNPLNVPLELLKPIYARPTWLSKS</sequence>